<dbReference type="EMBL" id="JAAMPI010000009">
    <property type="protein sequence ID" value="KAF4637806.1"/>
    <property type="molecule type" value="Genomic_DNA"/>
</dbReference>
<gene>
    <name evidence="1" type="ORF">G7Y89_g287</name>
</gene>
<dbReference type="Proteomes" id="UP000566819">
    <property type="component" value="Unassembled WGS sequence"/>
</dbReference>
<evidence type="ECO:0000313" key="1">
    <source>
        <dbReference type="EMBL" id="KAF4637806.1"/>
    </source>
</evidence>
<protein>
    <submittedName>
        <fullName evidence="1">Uncharacterized protein</fullName>
    </submittedName>
</protein>
<dbReference type="AlphaFoldDB" id="A0A8H4RZ29"/>
<proteinExistence type="predicted"/>
<evidence type="ECO:0000313" key="2">
    <source>
        <dbReference type="Proteomes" id="UP000566819"/>
    </source>
</evidence>
<accession>A0A8H4RZ29</accession>
<reference evidence="1 2" key="1">
    <citation type="submission" date="2020-03" db="EMBL/GenBank/DDBJ databases">
        <title>Draft Genome Sequence of Cudoniella acicularis.</title>
        <authorList>
            <person name="Buettner E."/>
            <person name="Kellner H."/>
        </authorList>
    </citation>
    <scope>NUCLEOTIDE SEQUENCE [LARGE SCALE GENOMIC DNA]</scope>
    <source>
        <strain evidence="1 2">DSM 108380</strain>
    </source>
</reference>
<comment type="caution">
    <text evidence="1">The sequence shown here is derived from an EMBL/GenBank/DDBJ whole genome shotgun (WGS) entry which is preliminary data.</text>
</comment>
<keyword evidence="2" id="KW-1185">Reference proteome</keyword>
<organism evidence="1 2">
    <name type="scientific">Cudoniella acicularis</name>
    <dbReference type="NCBI Taxonomy" id="354080"/>
    <lineage>
        <taxon>Eukaryota</taxon>
        <taxon>Fungi</taxon>
        <taxon>Dikarya</taxon>
        <taxon>Ascomycota</taxon>
        <taxon>Pezizomycotina</taxon>
        <taxon>Leotiomycetes</taxon>
        <taxon>Helotiales</taxon>
        <taxon>Tricladiaceae</taxon>
        <taxon>Cudoniella</taxon>
    </lineage>
</organism>
<name>A0A8H4RZ29_9HELO</name>
<sequence>MRSTAVVEAGETLIGSPGVEEGASIFEAECLFALGTGCPMPGPRRLATTYHNEITGACNDSGRGAEIRNVMKRPLETRLRRCEAIPNDKREDQPLARRISERDSEHPKLVFMHDLIEKVLFQCQAFWRIRYDIQEDSGRSQIEIR</sequence>